<accession>A0ABR7D8M6</accession>
<proteinExistence type="predicted"/>
<gene>
    <name evidence="1" type="ORF">H8S20_00040</name>
</gene>
<sequence>MIDKKDMIVDLDRKTIIIGSDIFSIYLIKAAYERIKQAEGIAKATGRPLTIPDNFFMYYDMVNRNEISVIAAARSMDIARSKFYRIKNLYEQGIITRE</sequence>
<organism evidence="1 2">
    <name type="scientific">Clostridium hominis</name>
    <dbReference type="NCBI Taxonomy" id="2763036"/>
    <lineage>
        <taxon>Bacteria</taxon>
        <taxon>Bacillati</taxon>
        <taxon>Bacillota</taxon>
        <taxon>Clostridia</taxon>
        <taxon>Eubacteriales</taxon>
        <taxon>Clostridiaceae</taxon>
        <taxon>Clostridium</taxon>
    </lineage>
</organism>
<dbReference type="RefSeq" id="WP_186858993.1">
    <property type="nucleotide sequence ID" value="NZ_JACOOO010000001.1"/>
</dbReference>
<comment type="caution">
    <text evidence="1">The sequence shown here is derived from an EMBL/GenBank/DDBJ whole genome shotgun (WGS) entry which is preliminary data.</text>
</comment>
<protein>
    <submittedName>
        <fullName evidence="1">Uncharacterized protein</fullName>
    </submittedName>
</protein>
<dbReference type="Proteomes" id="UP000596929">
    <property type="component" value="Unassembled WGS sequence"/>
</dbReference>
<evidence type="ECO:0000313" key="2">
    <source>
        <dbReference type="Proteomes" id="UP000596929"/>
    </source>
</evidence>
<name>A0ABR7D8M6_9CLOT</name>
<dbReference type="EMBL" id="JACOOO010000001">
    <property type="protein sequence ID" value="MBC5627273.1"/>
    <property type="molecule type" value="Genomic_DNA"/>
</dbReference>
<reference evidence="1 2" key="1">
    <citation type="submission" date="2020-08" db="EMBL/GenBank/DDBJ databases">
        <title>Genome public.</title>
        <authorList>
            <person name="Liu C."/>
            <person name="Sun Q."/>
        </authorList>
    </citation>
    <scope>NUCLEOTIDE SEQUENCE [LARGE SCALE GENOMIC DNA]</scope>
    <source>
        <strain evidence="1 2">NSJ-6</strain>
    </source>
</reference>
<keyword evidence="2" id="KW-1185">Reference proteome</keyword>
<evidence type="ECO:0000313" key="1">
    <source>
        <dbReference type="EMBL" id="MBC5627273.1"/>
    </source>
</evidence>